<dbReference type="Proteomes" id="UP000565572">
    <property type="component" value="Unassembled WGS sequence"/>
</dbReference>
<dbReference type="Pfam" id="PF08544">
    <property type="entry name" value="GHMP_kinases_C"/>
    <property type="match status" value="1"/>
</dbReference>
<evidence type="ECO:0000259" key="10">
    <source>
        <dbReference type="Pfam" id="PF00288"/>
    </source>
</evidence>
<evidence type="ECO:0000259" key="11">
    <source>
        <dbReference type="Pfam" id="PF08544"/>
    </source>
</evidence>
<comment type="function">
    <text evidence="9">Catalyzes the phosphorylation of the position 2 hydroxy group of 4-diphosphocytidyl-2C-methyl-D-erythritol.</text>
</comment>
<dbReference type="InterPro" id="IPR020568">
    <property type="entry name" value="Ribosomal_Su5_D2-typ_SF"/>
</dbReference>
<evidence type="ECO:0000256" key="2">
    <source>
        <dbReference type="ARBA" id="ARBA00012052"/>
    </source>
</evidence>
<evidence type="ECO:0000256" key="7">
    <source>
        <dbReference type="ARBA" id="ARBA00022840"/>
    </source>
</evidence>
<dbReference type="PIRSF" id="PIRSF010376">
    <property type="entry name" value="IspE"/>
    <property type="match status" value="1"/>
</dbReference>
<dbReference type="Gene3D" id="3.30.70.890">
    <property type="entry name" value="GHMP kinase, C-terminal domain"/>
    <property type="match status" value="1"/>
</dbReference>
<evidence type="ECO:0000313" key="12">
    <source>
        <dbReference type="EMBL" id="MBB3328608.1"/>
    </source>
</evidence>
<dbReference type="GO" id="GO:0005524">
    <property type="term" value="F:ATP binding"/>
    <property type="evidence" value="ECO:0007669"/>
    <property type="project" value="UniProtKB-UniRule"/>
</dbReference>
<dbReference type="InterPro" id="IPR014721">
    <property type="entry name" value="Ribsml_uS5_D2-typ_fold_subgr"/>
</dbReference>
<dbReference type="UniPathway" id="UPA00056">
    <property type="reaction ID" value="UER00094"/>
</dbReference>
<dbReference type="GO" id="GO:0016114">
    <property type="term" value="P:terpenoid biosynthetic process"/>
    <property type="evidence" value="ECO:0007669"/>
    <property type="project" value="UniProtKB-UniRule"/>
</dbReference>
<feature type="domain" description="GHMP kinase N-terminal" evidence="10">
    <location>
        <begin position="78"/>
        <end position="158"/>
    </location>
</feature>
<keyword evidence="6 9" id="KW-0418">Kinase</keyword>
<evidence type="ECO:0000256" key="4">
    <source>
        <dbReference type="ARBA" id="ARBA00022679"/>
    </source>
</evidence>
<protein>
    <recommendedName>
        <fullName evidence="3 9">4-diphosphocytidyl-2-C-methyl-D-erythritol kinase</fullName>
        <shortName evidence="9">CMK</shortName>
        <ecNumber evidence="2 9">2.7.1.148</ecNumber>
    </recommendedName>
    <alternativeName>
        <fullName evidence="8 9">4-(cytidine-5'-diphospho)-2-C-methyl-D-erythritol kinase</fullName>
    </alternativeName>
</protein>
<dbReference type="Pfam" id="PF00288">
    <property type="entry name" value="GHMP_kinases_N"/>
    <property type="match status" value="1"/>
</dbReference>
<feature type="domain" description="GHMP kinase C-terminal" evidence="11">
    <location>
        <begin position="216"/>
        <end position="290"/>
    </location>
</feature>
<comment type="catalytic activity">
    <reaction evidence="9">
        <text>4-CDP-2-C-methyl-D-erythritol + ATP = 4-CDP-2-C-methyl-D-erythritol 2-phosphate + ADP + H(+)</text>
        <dbReference type="Rhea" id="RHEA:18437"/>
        <dbReference type="ChEBI" id="CHEBI:15378"/>
        <dbReference type="ChEBI" id="CHEBI:30616"/>
        <dbReference type="ChEBI" id="CHEBI:57823"/>
        <dbReference type="ChEBI" id="CHEBI:57919"/>
        <dbReference type="ChEBI" id="CHEBI:456216"/>
        <dbReference type="EC" id="2.7.1.148"/>
    </reaction>
</comment>
<keyword evidence="7 9" id="KW-0067">ATP-binding</keyword>
<dbReference type="InterPro" id="IPR004424">
    <property type="entry name" value="IspE"/>
</dbReference>
<proteinExistence type="inferred from homology"/>
<dbReference type="PANTHER" id="PTHR43527">
    <property type="entry name" value="4-DIPHOSPHOCYTIDYL-2-C-METHYL-D-ERYTHRITOL KINASE, CHLOROPLASTIC"/>
    <property type="match status" value="1"/>
</dbReference>
<dbReference type="InterPro" id="IPR036554">
    <property type="entry name" value="GHMP_kinase_C_sf"/>
</dbReference>
<dbReference type="AlphaFoldDB" id="A0A7W5JYJ2"/>
<evidence type="ECO:0000256" key="6">
    <source>
        <dbReference type="ARBA" id="ARBA00022777"/>
    </source>
</evidence>
<organism evidence="12 13">
    <name type="scientific">Microlunatus antarcticus</name>
    <dbReference type="NCBI Taxonomy" id="53388"/>
    <lineage>
        <taxon>Bacteria</taxon>
        <taxon>Bacillati</taxon>
        <taxon>Actinomycetota</taxon>
        <taxon>Actinomycetes</taxon>
        <taxon>Propionibacteriales</taxon>
        <taxon>Propionibacteriaceae</taxon>
        <taxon>Microlunatus</taxon>
    </lineage>
</organism>
<keyword evidence="4 9" id="KW-0808">Transferase</keyword>
<dbReference type="HAMAP" id="MF_00061">
    <property type="entry name" value="IspE"/>
    <property type="match status" value="1"/>
</dbReference>
<dbReference type="SUPFAM" id="SSF55060">
    <property type="entry name" value="GHMP Kinase, C-terminal domain"/>
    <property type="match status" value="1"/>
</dbReference>
<feature type="active site" evidence="9">
    <location>
        <position position="19"/>
    </location>
</feature>
<dbReference type="PANTHER" id="PTHR43527:SF2">
    <property type="entry name" value="4-DIPHOSPHOCYTIDYL-2-C-METHYL-D-ERYTHRITOL KINASE, CHLOROPLASTIC"/>
    <property type="match status" value="1"/>
</dbReference>
<dbReference type="GO" id="GO:0050515">
    <property type="term" value="F:4-(cytidine 5'-diphospho)-2-C-methyl-D-erythritol kinase activity"/>
    <property type="evidence" value="ECO:0007669"/>
    <property type="project" value="UniProtKB-UniRule"/>
</dbReference>
<evidence type="ECO:0000256" key="9">
    <source>
        <dbReference type="HAMAP-Rule" id="MF_00061"/>
    </source>
</evidence>
<comment type="caution">
    <text evidence="12">The sequence shown here is derived from an EMBL/GenBank/DDBJ whole genome shotgun (WGS) entry which is preliminary data.</text>
</comment>
<dbReference type="EC" id="2.7.1.148" evidence="2 9"/>
<dbReference type="NCBIfam" id="NF002870">
    <property type="entry name" value="PRK03188.1"/>
    <property type="match status" value="1"/>
</dbReference>
<feature type="active site" evidence="9">
    <location>
        <position position="150"/>
    </location>
</feature>
<dbReference type="Gene3D" id="3.30.230.10">
    <property type="match status" value="1"/>
</dbReference>
<dbReference type="GO" id="GO:0019288">
    <property type="term" value="P:isopentenyl diphosphate biosynthetic process, methylerythritol 4-phosphate pathway"/>
    <property type="evidence" value="ECO:0007669"/>
    <property type="project" value="UniProtKB-UniRule"/>
</dbReference>
<keyword evidence="5 9" id="KW-0547">Nucleotide-binding</keyword>
<comment type="pathway">
    <text evidence="9">Isoprenoid biosynthesis; isopentenyl diphosphate biosynthesis via DXP pathway; isopentenyl diphosphate from 1-deoxy-D-xylulose 5-phosphate: step 3/6.</text>
</comment>
<dbReference type="InterPro" id="IPR013750">
    <property type="entry name" value="GHMP_kinase_C_dom"/>
</dbReference>
<keyword evidence="13" id="KW-1185">Reference proteome</keyword>
<comment type="similarity">
    <text evidence="1 9">Belongs to the GHMP kinase family. IspE subfamily.</text>
</comment>
<dbReference type="EMBL" id="JACHZG010000001">
    <property type="protein sequence ID" value="MBB3328608.1"/>
    <property type="molecule type" value="Genomic_DNA"/>
</dbReference>
<dbReference type="InterPro" id="IPR006204">
    <property type="entry name" value="GHMP_kinase_N_dom"/>
</dbReference>
<feature type="binding site" evidence="9">
    <location>
        <begin position="108"/>
        <end position="118"/>
    </location>
    <ligand>
        <name>ATP</name>
        <dbReference type="ChEBI" id="CHEBI:30616"/>
    </ligand>
</feature>
<name>A0A7W5JYJ2_9ACTN</name>
<sequence>MASPLPPSPVGVHVRAPAKINLALKVGAPRPDGYHPLATVYHAVSLYEDVFAEWAEPDEFELEVTGEGVADVPLDDNNLALRAARLLARVHGGQDRLGVRLTIRKSIPVAAGLAGGSADGAAALLACATLWDIDLAPEVLRHLGAELGSDVPFSLLGGTAVGGGRGEDVAPALARGSYHWVLAFGHQGLSTPAVYRRFDELNPDPTPPEVPADLMNALRGGDPYELGAALTNDLQPAALSLRPALRRVLETGLELGAVGAIVSGSGPTCAFLVEDEEEAIDLSVSLSAEGVARKVLRATGPVVGARVVA</sequence>
<dbReference type="RefSeq" id="WP_183340572.1">
    <property type="nucleotide sequence ID" value="NZ_JACHZG010000001.1"/>
</dbReference>
<reference evidence="12 13" key="1">
    <citation type="submission" date="2020-08" db="EMBL/GenBank/DDBJ databases">
        <title>Sequencing the genomes of 1000 actinobacteria strains.</title>
        <authorList>
            <person name="Klenk H.-P."/>
        </authorList>
    </citation>
    <scope>NUCLEOTIDE SEQUENCE [LARGE SCALE GENOMIC DNA]</scope>
    <source>
        <strain evidence="12 13">DSM 11053</strain>
    </source>
</reference>
<evidence type="ECO:0000256" key="5">
    <source>
        <dbReference type="ARBA" id="ARBA00022741"/>
    </source>
</evidence>
<accession>A0A7W5JYJ2</accession>
<dbReference type="NCBIfam" id="TIGR00154">
    <property type="entry name" value="ispE"/>
    <property type="match status" value="1"/>
</dbReference>
<evidence type="ECO:0000256" key="8">
    <source>
        <dbReference type="ARBA" id="ARBA00032554"/>
    </source>
</evidence>
<dbReference type="SUPFAM" id="SSF54211">
    <property type="entry name" value="Ribosomal protein S5 domain 2-like"/>
    <property type="match status" value="1"/>
</dbReference>
<evidence type="ECO:0000313" key="13">
    <source>
        <dbReference type="Proteomes" id="UP000565572"/>
    </source>
</evidence>
<keyword evidence="9" id="KW-0414">Isoprene biosynthesis</keyword>
<evidence type="ECO:0000256" key="1">
    <source>
        <dbReference type="ARBA" id="ARBA00009684"/>
    </source>
</evidence>
<evidence type="ECO:0000256" key="3">
    <source>
        <dbReference type="ARBA" id="ARBA00017473"/>
    </source>
</evidence>
<gene>
    <name evidence="9" type="primary">ispE</name>
    <name evidence="12" type="ORF">FHX39_003552</name>
</gene>